<dbReference type="InterPro" id="IPR058649">
    <property type="entry name" value="CzcB_C"/>
</dbReference>
<dbReference type="AlphaFoldDB" id="H5S887"/>
<evidence type="ECO:0000259" key="2">
    <source>
        <dbReference type="Pfam" id="PF25975"/>
    </source>
</evidence>
<feature type="domain" description="CzcB-like C-terminal circularly permuted SH3-like" evidence="2">
    <location>
        <begin position="738"/>
        <end position="793"/>
    </location>
</feature>
<dbReference type="InterPro" id="IPR051909">
    <property type="entry name" value="MFP_Cation_Efflux"/>
</dbReference>
<organism evidence="3">
    <name type="scientific">uncultured Planctomycetota bacterium</name>
    <dbReference type="NCBI Taxonomy" id="120965"/>
    <lineage>
        <taxon>Bacteria</taxon>
        <taxon>Pseudomonadati</taxon>
        <taxon>Planctomycetota</taxon>
        <taxon>environmental samples</taxon>
    </lineage>
</organism>
<dbReference type="EMBL" id="AP011626">
    <property type="protein sequence ID" value="BAL52373.1"/>
    <property type="molecule type" value="Genomic_DNA"/>
</dbReference>
<dbReference type="GO" id="GO:0060003">
    <property type="term" value="P:copper ion export"/>
    <property type="evidence" value="ECO:0007669"/>
    <property type="project" value="TreeGrafter"/>
</dbReference>
<name>H5S887_9BACT</name>
<reference evidence="3" key="1">
    <citation type="journal article" date="2005" name="Environ. Microbiol.">
        <title>Genetic and functional properties of uncultivated thermophilic crenarchaeotes from a subsurface gold mine as revealed by analysis of genome fragments.</title>
        <authorList>
            <person name="Nunoura T."/>
            <person name="Hirayama H."/>
            <person name="Takami H."/>
            <person name="Oida H."/>
            <person name="Nishi S."/>
            <person name="Shimamura S."/>
            <person name="Suzuki Y."/>
            <person name="Inagaki F."/>
            <person name="Takai K."/>
            <person name="Nealson K.H."/>
            <person name="Horikoshi K."/>
        </authorList>
    </citation>
    <scope>NUCLEOTIDE SEQUENCE</scope>
</reference>
<evidence type="ECO:0000313" key="3">
    <source>
        <dbReference type="EMBL" id="BAL52373.1"/>
    </source>
</evidence>
<dbReference type="SUPFAM" id="SSF111369">
    <property type="entry name" value="HlyD-like secretion proteins"/>
    <property type="match status" value="1"/>
</dbReference>
<dbReference type="Pfam" id="PF25975">
    <property type="entry name" value="CzcB_C"/>
    <property type="match status" value="1"/>
</dbReference>
<dbReference type="GO" id="GO:0030313">
    <property type="term" value="C:cell envelope"/>
    <property type="evidence" value="ECO:0007669"/>
    <property type="project" value="TreeGrafter"/>
</dbReference>
<dbReference type="Gene3D" id="2.40.50.100">
    <property type="match status" value="1"/>
</dbReference>
<dbReference type="Gene3D" id="2.40.30.170">
    <property type="match status" value="1"/>
</dbReference>
<dbReference type="PANTHER" id="PTHR30097:SF4">
    <property type="entry name" value="SLR6042 PROTEIN"/>
    <property type="match status" value="1"/>
</dbReference>
<gene>
    <name evidence="3" type="ORF">HGMM_F01A04C20</name>
</gene>
<dbReference type="GO" id="GO:0015679">
    <property type="term" value="P:plasma membrane copper ion transport"/>
    <property type="evidence" value="ECO:0007669"/>
    <property type="project" value="TreeGrafter"/>
</dbReference>
<keyword evidence="1" id="KW-0813">Transport</keyword>
<dbReference type="PANTHER" id="PTHR30097">
    <property type="entry name" value="CATION EFFLUX SYSTEM PROTEIN CUSB"/>
    <property type="match status" value="1"/>
</dbReference>
<reference evidence="3" key="2">
    <citation type="journal article" date="2012" name="PLoS ONE">
        <title>A Deeply Branching Thermophilic Bacterium with an Ancient Acetyl-CoA Pathway Dominates a Subsurface Ecosystem.</title>
        <authorList>
            <person name="Takami H."/>
            <person name="Noguchi H."/>
            <person name="Takaki Y."/>
            <person name="Uchiyama I."/>
            <person name="Toyoda A."/>
            <person name="Nishi S."/>
            <person name="Chee G.-J."/>
            <person name="Arai W."/>
            <person name="Nunoura T."/>
            <person name="Itoh T."/>
            <person name="Hattori M."/>
            <person name="Takai K."/>
        </authorList>
    </citation>
    <scope>NUCLEOTIDE SEQUENCE</scope>
</reference>
<dbReference type="Gene3D" id="2.40.420.20">
    <property type="match status" value="2"/>
</dbReference>
<evidence type="ECO:0000256" key="1">
    <source>
        <dbReference type="ARBA" id="ARBA00022448"/>
    </source>
</evidence>
<proteinExistence type="predicted"/>
<sequence length="819" mass="90995">MVLMAAVLLCLAISDAHEEHESLSSKGTHVEQNVVLLERRAYEALGPELARVEKRTLRRTVLATGQLAVPPNARAYASSWLPGRVEKICVDLGQDVRAGQIIAWVRSADWEKLLADYSISRNEAAAARLEWQRVDALHREGLASRQEWLEAKARLQEKEIALLVNRLQVSALAEGFHSEQTTADHGTAVPGSLLPVRSPIAGRITRLLASIGQEVEPRRPIAEIVEVTHLWFLARVPQFYSPLIRIGQSAEVRLRAFPDASPLPARVFTRSRQIDPKSLTETVWLKLVNPPSANWQVGMQGTVQIEIARRENVLAVPRAAVVQEGMETYVFVARHPENCCPAGEDSSECKPAEPGQGSDNAHHCDVSRTGACKSTIPQSHAAFERVLFTPGLSTPDWVEVKTESGAEGASVPSSIAEGDQVVIVGRHQLAALVPPVGEGEFRISPQAWQRYQIDVAPASFQPVRETVTLEATVLALPSVRRELHAPLAGMLERWYVHAPGFLRTGQKVAEIASWELQQWQLAWLQAELSAQTHENLVAAYRQLLAQGVPLPEQVLRQAELSWQSARTLATSWKARLTHLAGLTESQLHALRQQHQLVRNLTLVIPAMESEGRKPDVQEKELRASAGQVWAVPAELSPGQFLAPEQPLLEVLPLSSAQIRARVPEPLWNDIRLARMGRFRPAWVGWPVWSARLFHLEEVPTLENQRFLWAQLENSSEELPWNLTGTFTLEMNGSQAAVLAVPSAALWWEGNQAAVFVYHRDRGTFEYRPVAVGRTNDRWAEIRSGLQLGEEVAVSAIADLRRHYGRLRTGTGIYCGHCED</sequence>
<accession>H5S887</accession>
<protein>
    <submittedName>
        <fullName evidence="3">Efflux transporter, RND family, MFP subunit</fullName>
    </submittedName>
</protein>